<dbReference type="PANTHER" id="PTHR33395:SF22">
    <property type="entry name" value="REVERSE TRANSCRIPTASE DOMAIN-CONTAINING PROTEIN"/>
    <property type="match status" value="1"/>
</dbReference>
<organism evidence="2 3">
    <name type="scientific">Cotesia congregata</name>
    <name type="common">Parasitoid wasp</name>
    <name type="synonym">Apanteles congregatus</name>
    <dbReference type="NCBI Taxonomy" id="51543"/>
    <lineage>
        <taxon>Eukaryota</taxon>
        <taxon>Metazoa</taxon>
        <taxon>Ecdysozoa</taxon>
        <taxon>Arthropoda</taxon>
        <taxon>Hexapoda</taxon>
        <taxon>Insecta</taxon>
        <taxon>Pterygota</taxon>
        <taxon>Neoptera</taxon>
        <taxon>Endopterygota</taxon>
        <taxon>Hymenoptera</taxon>
        <taxon>Apocrita</taxon>
        <taxon>Ichneumonoidea</taxon>
        <taxon>Braconidae</taxon>
        <taxon>Microgastrinae</taxon>
        <taxon>Cotesia</taxon>
    </lineage>
</organism>
<proteinExistence type="predicted"/>
<dbReference type="OrthoDB" id="3863715at2759"/>
<dbReference type="GO" id="GO:0007508">
    <property type="term" value="P:larval heart development"/>
    <property type="evidence" value="ECO:0007669"/>
    <property type="project" value="TreeGrafter"/>
</dbReference>
<accession>A0A8J2MKC0</accession>
<dbReference type="GO" id="GO:0004190">
    <property type="term" value="F:aspartic-type endopeptidase activity"/>
    <property type="evidence" value="ECO:0007669"/>
    <property type="project" value="InterPro"/>
</dbReference>
<dbReference type="InterPro" id="IPR001969">
    <property type="entry name" value="Aspartic_peptidase_AS"/>
</dbReference>
<dbReference type="PROSITE" id="PS00141">
    <property type="entry name" value="ASP_PROTEASE"/>
    <property type="match status" value="1"/>
</dbReference>
<dbReference type="GO" id="GO:0006508">
    <property type="term" value="P:proteolysis"/>
    <property type="evidence" value="ECO:0007669"/>
    <property type="project" value="InterPro"/>
</dbReference>
<dbReference type="SUPFAM" id="SSF56219">
    <property type="entry name" value="DNase I-like"/>
    <property type="match status" value="1"/>
</dbReference>
<dbReference type="EMBL" id="CAJNRD030001119">
    <property type="protein sequence ID" value="CAG5090732.1"/>
    <property type="molecule type" value="Genomic_DNA"/>
</dbReference>
<dbReference type="Gene3D" id="3.60.10.10">
    <property type="entry name" value="Endonuclease/exonuclease/phosphatase"/>
    <property type="match status" value="1"/>
</dbReference>
<name>A0A8J2MKC0_COTCN</name>
<comment type="caution">
    <text evidence="2">The sequence shown here is derived from an EMBL/GenBank/DDBJ whole genome shotgun (WGS) entry which is preliminary data.</text>
</comment>
<keyword evidence="3" id="KW-1185">Reference proteome</keyword>
<dbReference type="Proteomes" id="UP000786811">
    <property type="component" value="Unassembled WGS sequence"/>
</dbReference>
<evidence type="ECO:0008006" key="4">
    <source>
        <dbReference type="Google" id="ProtNLM"/>
    </source>
</evidence>
<dbReference type="GO" id="GO:0061343">
    <property type="term" value="P:cell adhesion involved in heart morphogenesis"/>
    <property type="evidence" value="ECO:0007669"/>
    <property type="project" value="TreeGrafter"/>
</dbReference>
<gene>
    <name evidence="2" type="ORF">HICCMSTLAB_LOCUS5729</name>
</gene>
<dbReference type="PANTHER" id="PTHR33395">
    <property type="entry name" value="TRANSCRIPTASE, PUTATIVE-RELATED-RELATED"/>
    <property type="match status" value="1"/>
</dbReference>
<feature type="region of interest" description="Disordered" evidence="1">
    <location>
        <begin position="255"/>
        <end position="278"/>
    </location>
</feature>
<feature type="compositionally biased region" description="Basic and acidic residues" evidence="1">
    <location>
        <begin position="257"/>
        <end position="278"/>
    </location>
</feature>
<evidence type="ECO:0000313" key="3">
    <source>
        <dbReference type="Proteomes" id="UP000786811"/>
    </source>
</evidence>
<dbReference type="AlphaFoldDB" id="A0A8J2MKC0"/>
<dbReference type="GO" id="GO:0031012">
    <property type="term" value="C:extracellular matrix"/>
    <property type="evidence" value="ECO:0007669"/>
    <property type="project" value="TreeGrafter"/>
</dbReference>
<reference evidence="2" key="1">
    <citation type="submission" date="2021-04" db="EMBL/GenBank/DDBJ databases">
        <authorList>
            <person name="Chebbi M.A.C M."/>
        </authorList>
    </citation>
    <scope>NUCLEOTIDE SEQUENCE</scope>
</reference>
<dbReference type="InterPro" id="IPR036691">
    <property type="entry name" value="Endo/exonu/phosph_ase_sf"/>
</dbReference>
<evidence type="ECO:0000313" key="2">
    <source>
        <dbReference type="EMBL" id="CAG5090732.1"/>
    </source>
</evidence>
<sequence>MSEDTTFNPPKTLLIDKDNVCCRGCNAKIIGKTVTCPQCNAKYHPSCALLTGTNSSGAFTRCCSRRPASPLPFSIEALKESIIEEFKGSLQDIIVTSVNTAIGPIIQSTMQPQISSLKRNLEDTVNKHISVFNEKLSLVDAKLSEVQNSIAANTSVLAQRVGDIESRLANLDQDTARIDSRCDNLKKDLEIAKLSPSMSSRNDDHLLDEIEERDKRKKNIIVYGLPEDKSQGPCQPPDSSGLDSFTTSEACIAEEGVGSKKSERRGEHLPGHAQRNLKDNRDLETNITIFYQNSRGINTKADRISSTKRKGGGVLFAIKLHISATQIPLDHLTNKYEDVDAICIRISSPGKPSLILVIVYIAPDIGRHLFDQFFDDITGFLSEFQRQLVVLGDFNAPAFCNCYNISVCDHKSNVIRNWQEHLGLSQFNSIFNINQRCLDLVFLNIGCLVEGSSWSLVNPDNHHPALVISLKLNNTYKSKISPTPKHDINFSKLNTDLINELVSIEWNRILPPGEPNVLCATFYDTINSIFKSCTPTQRFSNVNTRTFPPWFSSKIKSDLKLKESHRLKFKRTGSSFHYQQFVKLRISIKSQIAAARLEYIKTSELNFDKQPSAFWSLMKKLRSDKNNTQSFVINNQLTTDLNLIAESFADYFGSVFFSASDQFNSCPYLMDHLGSVELPSCEDVFNSIQKLPDKWSAGIDVIYHTDLGVTFDNKLTFQPHINKVLKGSWKMLGFVTRSSRNLHTIKAMKSIYYSLLRSRLEYASIVWSPIYDVYSNKIDKIQKKFLKFLLWRTDGDYPDPGSDYVSLCRRTSRRIRSFKRVGRSSIGGNGKYARPVSVYYNEGPQHLPAVSKGPISGFPESIPPINSSKLAETSHRTTIDDHRTDTSLKTGTAAITEQYDVTGTTKSTTDDCRRVASPTKDEPKCLTTGRGPSVHLRSTALRNGGVNALLDTGSDLNLLCIEELHDEALCNIENTGVVGGIATSSMPLTGSINLKIFGVKITFHLVPEPPGGYRAILGNEFFIQNRVTFHFIGTP</sequence>
<protein>
    <recommendedName>
        <fullName evidence="4">Endonuclease/exonuclease/phosphatase domain-containing protein</fullName>
    </recommendedName>
</protein>
<evidence type="ECO:0000256" key="1">
    <source>
        <dbReference type="SAM" id="MobiDB-lite"/>
    </source>
</evidence>